<feature type="compositionally biased region" description="Polar residues" evidence="1">
    <location>
        <begin position="169"/>
        <end position="180"/>
    </location>
</feature>
<feature type="region of interest" description="Disordered" evidence="1">
    <location>
        <begin position="159"/>
        <end position="180"/>
    </location>
</feature>
<keyword evidence="3" id="KW-1185">Reference proteome</keyword>
<reference evidence="3" key="1">
    <citation type="submission" date="2016-10" db="EMBL/GenBank/DDBJ databases">
        <authorList>
            <person name="Varghese N."/>
            <person name="Submissions S."/>
        </authorList>
    </citation>
    <scope>NUCLEOTIDE SEQUENCE [LARGE SCALE GENOMIC DNA]</scope>
    <source>
        <strain evidence="3">DSM 46732</strain>
    </source>
</reference>
<dbReference type="Proteomes" id="UP000199497">
    <property type="component" value="Unassembled WGS sequence"/>
</dbReference>
<proteinExistence type="predicted"/>
<sequence>MCSIHVAVTRYATAISARRAEVLWEATYHGIDEVAALELHQGHCGGPHAADTLFEAADDLAPLSVEELVRRAYAHGRSTPSVRERFLEWFLAQVHRMLLPDEETPSTPPGSRPYWSDVACWAAPLLDPIDEWLDHAVATAYGTALSTVIARHEAELAAHRPSCRRHTAGSPTPTGSEPSW</sequence>
<dbReference type="STRING" id="405564.SAMN04487905_12016"/>
<dbReference type="AlphaFoldDB" id="A0A1H0X042"/>
<dbReference type="OrthoDB" id="5194617at2"/>
<name>A0A1H0X042_9ACTN</name>
<accession>A0A1H0X042</accession>
<evidence type="ECO:0000313" key="3">
    <source>
        <dbReference type="Proteomes" id="UP000199497"/>
    </source>
</evidence>
<protein>
    <submittedName>
        <fullName evidence="2">Uncharacterized protein</fullName>
    </submittedName>
</protein>
<evidence type="ECO:0000313" key="2">
    <source>
        <dbReference type="EMBL" id="SDP96364.1"/>
    </source>
</evidence>
<organism evidence="2 3">
    <name type="scientific">Actinopolyspora xinjiangensis</name>
    <dbReference type="NCBI Taxonomy" id="405564"/>
    <lineage>
        <taxon>Bacteria</taxon>
        <taxon>Bacillati</taxon>
        <taxon>Actinomycetota</taxon>
        <taxon>Actinomycetes</taxon>
        <taxon>Actinopolysporales</taxon>
        <taxon>Actinopolysporaceae</taxon>
        <taxon>Actinopolyspora</taxon>
    </lineage>
</organism>
<gene>
    <name evidence="2" type="ORF">SAMN04487905_12016</name>
</gene>
<evidence type="ECO:0000256" key="1">
    <source>
        <dbReference type="SAM" id="MobiDB-lite"/>
    </source>
</evidence>
<dbReference type="EMBL" id="FNJR01000020">
    <property type="protein sequence ID" value="SDP96364.1"/>
    <property type="molecule type" value="Genomic_DNA"/>
</dbReference>